<protein>
    <recommendedName>
        <fullName evidence="1">Carrier domain-containing protein</fullName>
    </recommendedName>
</protein>
<organism evidence="2 3">
    <name type="scientific">Aspergillus tubingensis (strain CBS 134.48)</name>
    <dbReference type="NCBI Taxonomy" id="767770"/>
    <lineage>
        <taxon>Eukaryota</taxon>
        <taxon>Fungi</taxon>
        <taxon>Dikarya</taxon>
        <taxon>Ascomycota</taxon>
        <taxon>Pezizomycotina</taxon>
        <taxon>Eurotiomycetes</taxon>
        <taxon>Eurotiomycetidae</taxon>
        <taxon>Eurotiales</taxon>
        <taxon>Aspergillaceae</taxon>
        <taxon>Aspergillus</taxon>
        <taxon>Aspergillus subgen. Circumdati</taxon>
    </lineage>
</organism>
<reference evidence="3" key="1">
    <citation type="journal article" date="2017" name="Genome Biol.">
        <title>Comparative genomics reveals high biological diversity and specific adaptations in the industrially and medically important fungal genus Aspergillus.</title>
        <authorList>
            <person name="de Vries R.P."/>
            <person name="Riley R."/>
            <person name="Wiebenga A."/>
            <person name="Aguilar-Osorio G."/>
            <person name="Amillis S."/>
            <person name="Uchima C.A."/>
            <person name="Anderluh G."/>
            <person name="Asadollahi M."/>
            <person name="Askin M."/>
            <person name="Barry K."/>
            <person name="Battaglia E."/>
            <person name="Bayram O."/>
            <person name="Benocci T."/>
            <person name="Braus-Stromeyer S.A."/>
            <person name="Caldana C."/>
            <person name="Canovas D."/>
            <person name="Cerqueira G.C."/>
            <person name="Chen F."/>
            <person name="Chen W."/>
            <person name="Choi C."/>
            <person name="Clum A."/>
            <person name="Dos Santos R.A."/>
            <person name="Damasio A.R."/>
            <person name="Diallinas G."/>
            <person name="Emri T."/>
            <person name="Fekete E."/>
            <person name="Flipphi M."/>
            <person name="Freyberg S."/>
            <person name="Gallo A."/>
            <person name="Gournas C."/>
            <person name="Habgood R."/>
            <person name="Hainaut M."/>
            <person name="Harispe M.L."/>
            <person name="Henrissat B."/>
            <person name="Hilden K.S."/>
            <person name="Hope R."/>
            <person name="Hossain A."/>
            <person name="Karabika E."/>
            <person name="Karaffa L."/>
            <person name="Karanyi Z."/>
            <person name="Krasevec N."/>
            <person name="Kuo A."/>
            <person name="Kusch H."/>
            <person name="LaButti K."/>
            <person name="Lagendijk E.L."/>
            <person name="Lapidus A."/>
            <person name="Levasseur A."/>
            <person name="Lindquist E."/>
            <person name="Lipzen A."/>
            <person name="Logrieco A.F."/>
            <person name="MacCabe A."/>
            <person name="Maekelae M.R."/>
            <person name="Malavazi I."/>
            <person name="Melin P."/>
            <person name="Meyer V."/>
            <person name="Mielnichuk N."/>
            <person name="Miskei M."/>
            <person name="Molnar A.P."/>
            <person name="Mule G."/>
            <person name="Ngan C.Y."/>
            <person name="Orejas M."/>
            <person name="Orosz E."/>
            <person name="Ouedraogo J.P."/>
            <person name="Overkamp K.M."/>
            <person name="Park H.-S."/>
            <person name="Perrone G."/>
            <person name="Piumi F."/>
            <person name="Punt P.J."/>
            <person name="Ram A.F."/>
            <person name="Ramon A."/>
            <person name="Rauscher S."/>
            <person name="Record E."/>
            <person name="Riano-Pachon D.M."/>
            <person name="Robert V."/>
            <person name="Roehrig J."/>
            <person name="Ruller R."/>
            <person name="Salamov A."/>
            <person name="Salih N.S."/>
            <person name="Samson R.A."/>
            <person name="Sandor E."/>
            <person name="Sanguinetti M."/>
            <person name="Schuetze T."/>
            <person name="Sepcic K."/>
            <person name="Shelest E."/>
            <person name="Sherlock G."/>
            <person name="Sophianopoulou V."/>
            <person name="Squina F.M."/>
            <person name="Sun H."/>
            <person name="Susca A."/>
            <person name="Todd R.B."/>
            <person name="Tsang A."/>
            <person name="Unkles S.E."/>
            <person name="van de Wiele N."/>
            <person name="van Rossen-Uffink D."/>
            <person name="Oliveira J.V."/>
            <person name="Vesth T.C."/>
            <person name="Visser J."/>
            <person name="Yu J.-H."/>
            <person name="Zhou M."/>
            <person name="Andersen M.R."/>
            <person name="Archer D.B."/>
            <person name="Baker S.E."/>
            <person name="Benoit I."/>
            <person name="Brakhage A.A."/>
            <person name="Braus G.H."/>
            <person name="Fischer R."/>
            <person name="Frisvad J.C."/>
            <person name="Goldman G.H."/>
            <person name="Houbraken J."/>
            <person name="Oakley B."/>
            <person name="Pocsi I."/>
            <person name="Scazzocchio C."/>
            <person name="Seiboth B."/>
            <person name="vanKuyk P.A."/>
            <person name="Wortman J."/>
            <person name="Dyer P.S."/>
            <person name="Grigoriev I.V."/>
        </authorList>
    </citation>
    <scope>NUCLEOTIDE SEQUENCE [LARGE SCALE GENOMIC DNA]</scope>
    <source>
        <strain evidence="3">CBS 134.48</strain>
    </source>
</reference>
<dbReference type="SUPFAM" id="SSF47336">
    <property type="entry name" value="ACP-like"/>
    <property type="match status" value="1"/>
</dbReference>
<dbReference type="EMBL" id="KV878181">
    <property type="protein sequence ID" value="OJI87884.1"/>
    <property type="molecule type" value="Genomic_DNA"/>
</dbReference>
<proteinExistence type="predicted"/>
<evidence type="ECO:0000313" key="2">
    <source>
        <dbReference type="EMBL" id="OJI87884.1"/>
    </source>
</evidence>
<dbReference type="OrthoDB" id="329835at2759"/>
<gene>
    <name evidence="2" type="ORF">ASPTUDRAFT_207090</name>
</gene>
<dbReference type="AlphaFoldDB" id="A0A1L9NFI3"/>
<feature type="domain" description="Carrier" evidence="1">
    <location>
        <begin position="109"/>
        <end position="179"/>
    </location>
</feature>
<name>A0A1L9NFI3_ASPTC</name>
<dbReference type="Pfam" id="PF23297">
    <property type="entry name" value="ACP_SdgA_C"/>
    <property type="match status" value="1"/>
</dbReference>
<dbReference type="Gene3D" id="1.10.1200.10">
    <property type="entry name" value="ACP-like"/>
    <property type="match status" value="1"/>
</dbReference>
<dbReference type="InterPro" id="IPR009081">
    <property type="entry name" value="PP-bd_ACP"/>
</dbReference>
<dbReference type="STRING" id="767770.A0A1L9NFI3"/>
<sequence>MKGSSRRLKGSSTTRYGPIAPMTRHQFFFLLAHYCNPHQEVWEPDAAQLAFGSSFSIRDNSDNPMFLSQPPLRRMKLEVPSSTTAAVQDFGDHFHHSKMFSESKTLDEGREIVRKVLLDKMVRSYRLFPEDGEVDVDAPLHTYRVDSLLPVELCNWISREFQAEVTVMEVMGGATVAMVDMMVAGRSKLAHPQWS</sequence>
<accession>A0A1L9NFI3</accession>
<keyword evidence="3" id="KW-1185">Reference proteome</keyword>
<dbReference type="VEuPathDB" id="FungiDB:ASPTUDRAFT_207090"/>
<evidence type="ECO:0000313" key="3">
    <source>
        <dbReference type="Proteomes" id="UP000184304"/>
    </source>
</evidence>
<dbReference type="Proteomes" id="UP000184304">
    <property type="component" value="Unassembled WGS sequence"/>
</dbReference>
<dbReference type="InterPro" id="IPR036736">
    <property type="entry name" value="ACP-like_sf"/>
</dbReference>
<evidence type="ECO:0000259" key="1">
    <source>
        <dbReference type="Pfam" id="PF23297"/>
    </source>
</evidence>